<dbReference type="Proteomes" id="UP000199079">
    <property type="component" value="Unassembled WGS sequence"/>
</dbReference>
<name>A0A1H3FPN9_9EURY</name>
<sequence length="154" mass="16317">MDRDVLRRELRAGLAETRRYLLSHHEPAEYDRCHRLRVGSRTIHLCARCSGVHPGIAVGIVLGTGGWLGGTLGLAAIAVLPIAALVDWTLTAGRPEAGSNRVRTATGLLLGTAYGLGLHRLLLGGDRRVLLIGFGYAAVVAVALWSHRGSPVGS</sequence>
<evidence type="ECO:0000313" key="2">
    <source>
        <dbReference type="EMBL" id="SDX92767.1"/>
    </source>
</evidence>
<keyword evidence="1" id="KW-1133">Transmembrane helix</keyword>
<reference evidence="3" key="1">
    <citation type="submission" date="2016-10" db="EMBL/GenBank/DDBJ databases">
        <authorList>
            <person name="Varghese N."/>
            <person name="Submissions S."/>
        </authorList>
    </citation>
    <scope>NUCLEOTIDE SEQUENCE [LARGE SCALE GENOMIC DNA]</scope>
    <source>
        <strain evidence="3">DC30,IBRC 10041,KCTC 4046</strain>
    </source>
</reference>
<dbReference type="InterPro" id="IPR019206">
    <property type="entry name" value="DUF2085_TM"/>
</dbReference>
<feature type="transmembrane region" description="Helical" evidence="1">
    <location>
        <begin position="45"/>
        <end position="68"/>
    </location>
</feature>
<protein>
    <submittedName>
        <fullName evidence="2">Predicted membrane protein</fullName>
    </submittedName>
</protein>
<dbReference type="OrthoDB" id="342771at2157"/>
<keyword evidence="1" id="KW-0472">Membrane</keyword>
<dbReference type="AlphaFoldDB" id="A0A1H3FPN9"/>
<keyword evidence="3" id="KW-1185">Reference proteome</keyword>
<feature type="transmembrane region" description="Helical" evidence="1">
    <location>
        <begin position="129"/>
        <end position="146"/>
    </location>
</feature>
<organism evidence="2 3">
    <name type="scientific">Halopenitus persicus</name>
    <dbReference type="NCBI Taxonomy" id="1048396"/>
    <lineage>
        <taxon>Archaea</taxon>
        <taxon>Methanobacteriati</taxon>
        <taxon>Methanobacteriota</taxon>
        <taxon>Stenosarchaea group</taxon>
        <taxon>Halobacteria</taxon>
        <taxon>Halobacteriales</taxon>
        <taxon>Haloferacaceae</taxon>
        <taxon>Halopenitus</taxon>
    </lineage>
</organism>
<accession>A0A1H3FPN9</accession>
<dbReference type="RefSeq" id="WP_021075117.1">
    <property type="nucleotide sequence ID" value="NZ_FNPC01000002.1"/>
</dbReference>
<dbReference type="EMBL" id="FNPC01000002">
    <property type="protein sequence ID" value="SDX92767.1"/>
    <property type="molecule type" value="Genomic_DNA"/>
</dbReference>
<keyword evidence="1" id="KW-0812">Transmembrane</keyword>
<feature type="transmembrane region" description="Helical" evidence="1">
    <location>
        <begin position="105"/>
        <end position="123"/>
    </location>
</feature>
<proteinExistence type="predicted"/>
<gene>
    <name evidence="2" type="ORF">SAMN05216564_102152</name>
</gene>
<evidence type="ECO:0000313" key="3">
    <source>
        <dbReference type="Proteomes" id="UP000199079"/>
    </source>
</evidence>
<dbReference type="Pfam" id="PF09858">
    <property type="entry name" value="DUF2085"/>
    <property type="match status" value="1"/>
</dbReference>
<evidence type="ECO:0000256" key="1">
    <source>
        <dbReference type="SAM" id="Phobius"/>
    </source>
</evidence>